<sequence>MQSGRERVGPEAHAFSYIIDPVVHRRKSEPVLGRFTHASQYLYPATSATLMSVSSTLSSVQGFHTTLSSRITSERPPSCSLHLYQELPNYLFVDPYELDHYSDSYSFELSGPSNLEAPVFTVNDDSTLLLNLSLPVASSQSLNLTVDIPLHLRYGRPAKRGESAGHHLVAVTVPAPVAFWACTDPRVFFKEWFPAPHALTYDLAHPPTADLPQHLTPSLRFHFTDTATEFIRIPSAQDSASLSQAIHIPVGDLSDLENVETSTTIVVYFAFAWLFYVAWQTARRLNSGKVGLNLKQD</sequence>
<dbReference type="GO" id="GO:0005789">
    <property type="term" value="C:endoplasmic reticulum membrane"/>
    <property type="evidence" value="ECO:0007669"/>
    <property type="project" value="UniProtKB-SubCell"/>
</dbReference>
<dbReference type="GO" id="GO:0000030">
    <property type="term" value="F:mannosyltransferase activity"/>
    <property type="evidence" value="ECO:0007669"/>
    <property type="project" value="TreeGrafter"/>
</dbReference>
<evidence type="ECO:0000313" key="13">
    <source>
        <dbReference type="Proteomes" id="UP000310158"/>
    </source>
</evidence>
<name>A0A4S4LQK8_9AGAM</name>
<keyword evidence="13" id="KW-1185">Reference proteome</keyword>
<dbReference type="SMART" id="SM00780">
    <property type="entry name" value="PIG-X"/>
    <property type="match status" value="1"/>
</dbReference>
<comment type="caution">
    <text evidence="12">The sequence shown here is derived from an EMBL/GenBank/DDBJ whole genome shotgun (WGS) entry which is preliminary data.</text>
</comment>
<dbReference type="GO" id="GO:0006506">
    <property type="term" value="P:GPI anchor biosynthetic process"/>
    <property type="evidence" value="ECO:0007669"/>
    <property type="project" value="UniProtKB-UniPathway"/>
</dbReference>
<evidence type="ECO:0000256" key="8">
    <source>
        <dbReference type="ARBA" id="ARBA00022989"/>
    </source>
</evidence>
<evidence type="ECO:0000256" key="5">
    <source>
        <dbReference type="ARBA" id="ARBA00022502"/>
    </source>
</evidence>
<comment type="similarity">
    <text evidence="3 11">Belongs to the PIGX family.</text>
</comment>
<proteinExistence type="inferred from homology"/>
<dbReference type="OrthoDB" id="5546453at2759"/>
<dbReference type="InterPro" id="IPR013233">
    <property type="entry name" value="PIG-X/PBN1"/>
</dbReference>
<dbReference type="InterPro" id="IPR042322">
    <property type="entry name" value="Pbn1"/>
</dbReference>
<evidence type="ECO:0000256" key="1">
    <source>
        <dbReference type="ARBA" id="ARBA00004643"/>
    </source>
</evidence>
<comment type="function">
    <text evidence="11">Required for proper folding and/or the stability of a subset of proteins in the endoplasmic reticulum. Component of glycosylphosphatidylinositol-mannosyltransferase 1 which transfers the first of the 4 mannoses in the GPI-anchor precursors during GPI-anchor biosynthesis. Probably acts by stabilizing the mannosyltransferase GPI14.</text>
</comment>
<evidence type="ECO:0000256" key="9">
    <source>
        <dbReference type="ARBA" id="ARBA00023136"/>
    </source>
</evidence>
<evidence type="ECO:0000256" key="10">
    <source>
        <dbReference type="ARBA" id="ARBA00023180"/>
    </source>
</evidence>
<evidence type="ECO:0000256" key="4">
    <source>
        <dbReference type="ARBA" id="ARBA00020410"/>
    </source>
</evidence>
<keyword evidence="10" id="KW-0325">Glycoprotein</keyword>
<comment type="subcellular location">
    <subcellularLocation>
        <location evidence="11">Endoplasmic reticulum membrane</location>
        <topology evidence="11">Single-pass membrane protein</topology>
    </subcellularLocation>
    <subcellularLocation>
        <location evidence="1">Endoplasmic reticulum membrane</location>
        <topology evidence="1">Single-pass type III membrane protein</topology>
    </subcellularLocation>
</comment>
<dbReference type="UniPathway" id="UPA00196"/>
<dbReference type="PANTHER" id="PTHR28533:SF1">
    <property type="entry name" value="PROTEIN PBN1"/>
    <property type="match status" value="1"/>
</dbReference>
<accession>A0A4S4LQK8</accession>
<dbReference type="PANTHER" id="PTHR28533">
    <property type="entry name" value="PROTEIN PBN1"/>
    <property type="match status" value="1"/>
</dbReference>
<dbReference type="Proteomes" id="UP000310158">
    <property type="component" value="Unassembled WGS sequence"/>
</dbReference>
<keyword evidence="5 11" id="KW-0337">GPI-anchor biosynthesis</keyword>
<evidence type="ECO:0000256" key="6">
    <source>
        <dbReference type="ARBA" id="ARBA00022692"/>
    </source>
</evidence>
<gene>
    <name evidence="12" type="ORF">EW146_g6448</name>
</gene>
<comment type="pathway">
    <text evidence="2 11">Glycolipid biosynthesis; glycosylphosphatidylinositol-anchor biosynthesis.</text>
</comment>
<keyword evidence="7 11" id="KW-0256">Endoplasmic reticulum</keyword>
<evidence type="ECO:0000313" key="12">
    <source>
        <dbReference type="EMBL" id="THH13811.1"/>
    </source>
</evidence>
<evidence type="ECO:0000256" key="11">
    <source>
        <dbReference type="RuleBase" id="RU366056"/>
    </source>
</evidence>
<organism evidence="12 13">
    <name type="scientific">Bondarzewia mesenterica</name>
    <dbReference type="NCBI Taxonomy" id="1095465"/>
    <lineage>
        <taxon>Eukaryota</taxon>
        <taxon>Fungi</taxon>
        <taxon>Dikarya</taxon>
        <taxon>Basidiomycota</taxon>
        <taxon>Agaricomycotina</taxon>
        <taxon>Agaricomycetes</taxon>
        <taxon>Russulales</taxon>
        <taxon>Bondarzewiaceae</taxon>
        <taxon>Bondarzewia</taxon>
    </lineage>
</organism>
<protein>
    <recommendedName>
        <fullName evidence="4 11">Protein PBN1</fullName>
    </recommendedName>
</protein>
<dbReference type="Pfam" id="PF08320">
    <property type="entry name" value="PIG-X"/>
    <property type="match status" value="1"/>
</dbReference>
<keyword evidence="6" id="KW-0812">Transmembrane</keyword>
<dbReference type="GO" id="GO:1990529">
    <property type="term" value="C:glycosylphosphatidylinositol-mannosyltransferase I complex"/>
    <property type="evidence" value="ECO:0007669"/>
    <property type="project" value="TreeGrafter"/>
</dbReference>
<dbReference type="AlphaFoldDB" id="A0A4S4LQK8"/>
<reference evidence="12 13" key="1">
    <citation type="submission" date="2019-02" db="EMBL/GenBank/DDBJ databases">
        <title>Genome sequencing of the rare red list fungi Bondarzewia mesenterica.</title>
        <authorList>
            <person name="Buettner E."/>
            <person name="Kellner H."/>
        </authorList>
    </citation>
    <scope>NUCLEOTIDE SEQUENCE [LARGE SCALE GENOMIC DNA]</scope>
    <source>
        <strain evidence="12 13">DSM 108281</strain>
    </source>
</reference>
<keyword evidence="9" id="KW-0472">Membrane</keyword>
<keyword evidence="8" id="KW-1133">Transmembrane helix</keyword>
<evidence type="ECO:0000256" key="3">
    <source>
        <dbReference type="ARBA" id="ARBA00010345"/>
    </source>
</evidence>
<dbReference type="EMBL" id="SGPL01000324">
    <property type="protein sequence ID" value="THH13811.1"/>
    <property type="molecule type" value="Genomic_DNA"/>
</dbReference>
<evidence type="ECO:0000256" key="2">
    <source>
        <dbReference type="ARBA" id="ARBA00004687"/>
    </source>
</evidence>
<evidence type="ECO:0000256" key="7">
    <source>
        <dbReference type="ARBA" id="ARBA00022824"/>
    </source>
</evidence>